<keyword evidence="2" id="KW-1133">Transmembrane helix</keyword>
<reference evidence="4" key="1">
    <citation type="journal article" date="2023" name="Mol. Phylogenet. Evol.">
        <title>Genome-scale phylogeny and comparative genomics of the fungal order Sordariales.</title>
        <authorList>
            <person name="Hensen N."/>
            <person name="Bonometti L."/>
            <person name="Westerberg I."/>
            <person name="Brannstrom I.O."/>
            <person name="Guillou S."/>
            <person name="Cros-Aarteil S."/>
            <person name="Calhoun S."/>
            <person name="Haridas S."/>
            <person name="Kuo A."/>
            <person name="Mondo S."/>
            <person name="Pangilinan J."/>
            <person name="Riley R."/>
            <person name="LaButti K."/>
            <person name="Andreopoulos B."/>
            <person name="Lipzen A."/>
            <person name="Chen C."/>
            <person name="Yan M."/>
            <person name="Daum C."/>
            <person name="Ng V."/>
            <person name="Clum A."/>
            <person name="Steindorff A."/>
            <person name="Ohm R.A."/>
            <person name="Martin F."/>
            <person name="Silar P."/>
            <person name="Natvig D.O."/>
            <person name="Lalanne C."/>
            <person name="Gautier V."/>
            <person name="Ament-Velasquez S.L."/>
            <person name="Kruys A."/>
            <person name="Hutchinson M.I."/>
            <person name="Powell A.J."/>
            <person name="Barry K."/>
            <person name="Miller A.N."/>
            <person name="Grigoriev I.V."/>
            <person name="Debuchy R."/>
            <person name="Gladieux P."/>
            <person name="Hiltunen Thoren M."/>
            <person name="Johannesson H."/>
        </authorList>
    </citation>
    <scope>NUCLEOTIDE SEQUENCE [LARGE SCALE GENOMIC DNA]</scope>
    <source>
        <strain evidence="4">CBS 284.82</strain>
    </source>
</reference>
<proteinExistence type="predicted"/>
<feature type="transmembrane region" description="Helical" evidence="2">
    <location>
        <begin position="129"/>
        <end position="148"/>
    </location>
</feature>
<evidence type="ECO:0000313" key="4">
    <source>
        <dbReference type="Proteomes" id="UP001303115"/>
    </source>
</evidence>
<protein>
    <submittedName>
        <fullName evidence="3">Uncharacterized protein</fullName>
    </submittedName>
</protein>
<organism evidence="3 4">
    <name type="scientific">Parachaetomium inaequale</name>
    <dbReference type="NCBI Taxonomy" id="2588326"/>
    <lineage>
        <taxon>Eukaryota</taxon>
        <taxon>Fungi</taxon>
        <taxon>Dikarya</taxon>
        <taxon>Ascomycota</taxon>
        <taxon>Pezizomycotina</taxon>
        <taxon>Sordariomycetes</taxon>
        <taxon>Sordariomycetidae</taxon>
        <taxon>Sordariales</taxon>
        <taxon>Chaetomiaceae</taxon>
        <taxon>Parachaetomium</taxon>
    </lineage>
</organism>
<evidence type="ECO:0000313" key="3">
    <source>
        <dbReference type="EMBL" id="KAK4041263.1"/>
    </source>
</evidence>
<feature type="transmembrane region" description="Helical" evidence="2">
    <location>
        <begin position="168"/>
        <end position="190"/>
    </location>
</feature>
<comment type="caution">
    <text evidence="3">The sequence shown here is derived from an EMBL/GenBank/DDBJ whole genome shotgun (WGS) entry which is preliminary data.</text>
</comment>
<gene>
    <name evidence="3" type="ORF">C8A01DRAFT_34676</name>
</gene>
<dbReference type="AlphaFoldDB" id="A0AAN6PJJ5"/>
<feature type="region of interest" description="Disordered" evidence="1">
    <location>
        <begin position="298"/>
        <end position="328"/>
    </location>
</feature>
<sequence>MWRISLPSQPSRPSPPFDPIVEAWLDSLPPPTAKPSLKELRQWRLTNYHGLGWSVFVVCNVLRTASLAVALSVTGIIASVVAGRQGPIYALERLVPVLVVCPVVALWNTAELVAASLRGDGGIPPNVHVVVDGVLFLGVAVTTGTLLIDVICGITDFKAVFDTAGEEIASVCLLIVMMVIHSFLLFFFICNYVESKRGKSGSAAGQVRVPQYAHASPWPTARHTASNTAPLAASDAPKPALITTTVELKEFYPKAHHETHGFGISLHPKPATESPPAAALESTALAQAMSGLWDVEAASPHQANPPSGHEAAISSQGDHSMGPMGRYV</sequence>
<evidence type="ECO:0000256" key="1">
    <source>
        <dbReference type="SAM" id="MobiDB-lite"/>
    </source>
</evidence>
<dbReference type="EMBL" id="MU854360">
    <property type="protein sequence ID" value="KAK4041263.1"/>
    <property type="molecule type" value="Genomic_DNA"/>
</dbReference>
<keyword evidence="2" id="KW-0472">Membrane</keyword>
<feature type="transmembrane region" description="Helical" evidence="2">
    <location>
        <begin position="94"/>
        <end position="117"/>
    </location>
</feature>
<keyword evidence="2" id="KW-0812">Transmembrane</keyword>
<feature type="transmembrane region" description="Helical" evidence="2">
    <location>
        <begin position="51"/>
        <end position="82"/>
    </location>
</feature>
<name>A0AAN6PJJ5_9PEZI</name>
<accession>A0AAN6PJJ5</accession>
<dbReference type="Proteomes" id="UP001303115">
    <property type="component" value="Unassembled WGS sequence"/>
</dbReference>
<keyword evidence="4" id="KW-1185">Reference proteome</keyword>
<evidence type="ECO:0000256" key="2">
    <source>
        <dbReference type="SAM" id="Phobius"/>
    </source>
</evidence>